<organism evidence="3 4">
    <name type="scientific">Synechococcus sp. (strain ATCC 27144 / PCC 6301 / SAUG 1402/1)</name>
    <name type="common">Anacystis nidulans</name>
    <dbReference type="NCBI Taxonomy" id="269084"/>
    <lineage>
        <taxon>Bacteria</taxon>
        <taxon>Bacillati</taxon>
        <taxon>Cyanobacteriota</taxon>
        <taxon>Cyanophyceae</taxon>
        <taxon>Synechococcales</taxon>
        <taxon>Synechococcaceae</taxon>
        <taxon>Synechococcus</taxon>
    </lineage>
</organism>
<keyword evidence="1" id="KW-0175">Coiled coil</keyword>
<proteinExistence type="predicted"/>
<dbReference type="AlphaFoldDB" id="A0A0H3JZM6"/>
<accession>A0A0H3JZM6</accession>
<feature type="compositionally biased region" description="Basic and acidic residues" evidence="2">
    <location>
        <begin position="169"/>
        <end position="178"/>
    </location>
</feature>
<evidence type="ECO:0000256" key="2">
    <source>
        <dbReference type="SAM" id="MobiDB-lite"/>
    </source>
</evidence>
<evidence type="ECO:0000313" key="4">
    <source>
        <dbReference type="Proteomes" id="UP000001175"/>
    </source>
</evidence>
<reference evidence="3 4" key="1">
    <citation type="journal article" date="2007" name="Photosyn. Res.">
        <title>Complete nucleotide sequence of the freshwater unicellular cyanobacterium Synechococcus elongatus PCC 6301 chromosome: gene content and organization.</title>
        <authorList>
            <person name="Sugita C."/>
            <person name="Ogata K."/>
            <person name="Shikata M."/>
            <person name="Jikuya H."/>
            <person name="Takano J."/>
            <person name="Furumichi M."/>
            <person name="Kanehisa M."/>
            <person name="Omata T."/>
            <person name="Sugiura M."/>
            <person name="Sugita M."/>
        </authorList>
    </citation>
    <scope>NUCLEOTIDE SEQUENCE [LARGE SCALE GENOMIC DNA]</scope>
    <source>
        <strain evidence="4">ATCC 27144 / PCC 6301 / SAUG 1402/1</strain>
    </source>
</reference>
<evidence type="ECO:0000313" key="3">
    <source>
        <dbReference type="EMBL" id="BAD78439.1"/>
    </source>
</evidence>
<protein>
    <submittedName>
        <fullName evidence="3">Uncharacterized protein</fullName>
    </submittedName>
</protein>
<dbReference type="EMBL" id="AP008231">
    <property type="protein sequence ID" value="BAD78439.1"/>
    <property type="molecule type" value="Genomic_DNA"/>
</dbReference>
<dbReference type="KEGG" id="syc:syc0249_d"/>
<sequence>MAMPPATTDKTTARFRPASDFPRSITGLKQEKAEAIYLELRDCLIFTNRSRGQLTRRNQEYKNKAMQLQSDVQRLQSLIEKLEVDKLQIEASKRQVISELQAEFATVSQHLDELSSAFDEIQDFENLLKSPTGLISATPRLIKFLRRIVTIVRFWRRPDDSQPTLTGTEQDRRDRPQMYDDPESNGRSLLDR</sequence>
<name>A0A0H3JZM6_SYNP6</name>
<gene>
    <name evidence="3" type="ordered locus">syc0249_d</name>
</gene>
<dbReference type="Proteomes" id="UP000001175">
    <property type="component" value="Chromosome"/>
</dbReference>
<dbReference type="eggNOG" id="COG3206">
    <property type="taxonomic scope" value="Bacteria"/>
</dbReference>
<feature type="coiled-coil region" evidence="1">
    <location>
        <begin position="51"/>
        <end position="95"/>
    </location>
</feature>
<feature type="region of interest" description="Disordered" evidence="2">
    <location>
        <begin position="160"/>
        <end position="192"/>
    </location>
</feature>
<evidence type="ECO:0000256" key="1">
    <source>
        <dbReference type="SAM" id="Coils"/>
    </source>
</evidence>